<reference evidence="1" key="2">
    <citation type="submission" date="2022-01" db="EMBL/GenBank/DDBJ databases">
        <authorList>
            <person name="Yamashiro T."/>
            <person name="Shiraishi A."/>
            <person name="Satake H."/>
            <person name="Nakayama K."/>
        </authorList>
    </citation>
    <scope>NUCLEOTIDE SEQUENCE</scope>
</reference>
<comment type="caution">
    <text evidence="1">The sequence shown here is derived from an EMBL/GenBank/DDBJ whole genome shotgun (WGS) entry which is preliminary data.</text>
</comment>
<reference evidence="1" key="1">
    <citation type="journal article" date="2022" name="Int. J. Mol. Sci.">
        <title>Draft Genome of Tanacetum Coccineum: Genomic Comparison of Closely Related Tanacetum-Family Plants.</title>
        <authorList>
            <person name="Yamashiro T."/>
            <person name="Shiraishi A."/>
            <person name="Nakayama K."/>
            <person name="Satake H."/>
        </authorList>
    </citation>
    <scope>NUCLEOTIDE SEQUENCE</scope>
</reference>
<gene>
    <name evidence="1" type="ORF">Tco_0926676</name>
</gene>
<organism evidence="1 2">
    <name type="scientific">Tanacetum coccineum</name>
    <dbReference type="NCBI Taxonomy" id="301880"/>
    <lineage>
        <taxon>Eukaryota</taxon>
        <taxon>Viridiplantae</taxon>
        <taxon>Streptophyta</taxon>
        <taxon>Embryophyta</taxon>
        <taxon>Tracheophyta</taxon>
        <taxon>Spermatophyta</taxon>
        <taxon>Magnoliopsida</taxon>
        <taxon>eudicotyledons</taxon>
        <taxon>Gunneridae</taxon>
        <taxon>Pentapetalae</taxon>
        <taxon>asterids</taxon>
        <taxon>campanulids</taxon>
        <taxon>Asterales</taxon>
        <taxon>Asteraceae</taxon>
        <taxon>Asteroideae</taxon>
        <taxon>Anthemideae</taxon>
        <taxon>Anthemidinae</taxon>
        <taxon>Tanacetum</taxon>
    </lineage>
</organism>
<protein>
    <submittedName>
        <fullName evidence="1">Uncharacterized protein</fullName>
    </submittedName>
</protein>
<evidence type="ECO:0000313" key="2">
    <source>
        <dbReference type="Proteomes" id="UP001151760"/>
    </source>
</evidence>
<dbReference type="EMBL" id="BQNB010015121">
    <property type="protein sequence ID" value="GJT36257.1"/>
    <property type="molecule type" value="Genomic_DNA"/>
</dbReference>
<evidence type="ECO:0000313" key="1">
    <source>
        <dbReference type="EMBL" id="GJT36257.1"/>
    </source>
</evidence>
<keyword evidence="2" id="KW-1185">Reference proteome</keyword>
<sequence length="295" mass="33154">MKLRISIFVGMAHTNGEDGSTGVLRVSNTKSKDNDVLGYGLDRSTNLWLHGCDILRDIFGHNLLHEEFGINFCNEIFEFLHQHGVIGIDVASTGRNYGFGADLEFTREIEFEKDFVLEDLKSFVGSIVEEYSSHVKNSLPAEQSCRAAEWSTRGEPGGREISLLEDIDQDSTHIVAASKVPILKPGEYELWRMRMEQYIQMIDYCLSEVIENVNSAPKTKLIEGVKTVIAPTSAEEKAQMRLEMKARSTLLMGVPNEHQLKFNSIKDAKSLLQAVEKRFGGNAATKKTQRNLLKQ</sequence>
<name>A0ABQ5DD43_9ASTR</name>
<accession>A0ABQ5DD43</accession>
<proteinExistence type="predicted"/>
<dbReference type="Proteomes" id="UP001151760">
    <property type="component" value="Unassembled WGS sequence"/>
</dbReference>